<reference evidence="1 2" key="1">
    <citation type="submission" date="2018-10" db="EMBL/GenBank/DDBJ databases">
        <title>Genome assembly for a Yunnan-Guizhou Plateau 3E fish, Anabarilius grahami (Regan), and its evolutionary and genetic applications.</title>
        <authorList>
            <person name="Jiang W."/>
        </authorList>
    </citation>
    <scope>NUCLEOTIDE SEQUENCE [LARGE SCALE GENOMIC DNA]</scope>
    <source>
        <strain evidence="1">AG-KIZ</strain>
        <tissue evidence="1">Muscle</tissue>
    </source>
</reference>
<gene>
    <name evidence="1" type="ORF">DPX16_17854</name>
</gene>
<keyword evidence="2" id="KW-1185">Reference proteome</keyword>
<dbReference type="Proteomes" id="UP000281406">
    <property type="component" value="Unassembled WGS sequence"/>
</dbReference>
<sequence>MENRFGDVNRGILGAMRITNFRYWPEADRNSNFGDADVQELITHFEPVVLRSGVKVSDLFSTLGDAELDALVEDVLKRHPNAGHKMMVGHLGAQGIQVQSKAGFVP</sequence>
<accession>A0A3N0YGF5</accession>
<dbReference type="EMBL" id="RJVU01042598">
    <property type="protein sequence ID" value="ROL45243.1"/>
    <property type="molecule type" value="Genomic_DNA"/>
</dbReference>
<organism evidence="1 2">
    <name type="scientific">Anabarilius grahami</name>
    <name type="common">Kanglang fish</name>
    <name type="synonym">Barilius grahami</name>
    <dbReference type="NCBI Taxonomy" id="495550"/>
    <lineage>
        <taxon>Eukaryota</taxon>
        <taxon>Metazoa</taxon>
        <taxon>Chordata</taxon>
        <taxon>Craniata</taxon>
        <taxon>Vertebrata</taxon>
        <taxon>Euteleostomi</taxon>
        <taxon>Actinopterygii</taxon>
        <taxon>Neopterygii</taxon>
        <taxon>Teleostei</taxon>
        <taxon>Ostariophysi</taxon>
        <taxon>Cypriniformes</taxon>
        <taxon>Xenocyprididae</taxon>
        <taxon>Xenocypridinae</taxon>
        <taxon>Xenocypridinae incertae sedis</taxon>
        <taxon>Anabarilius</taxon>
    </lineage>
</organism>
<evidence type="ECO:0000313" key="2">
    <source>
        <dbReference type="Proteomes" id="UP000281406"/>
    </source>
</evidence>
<evidence type="ECO:0000313" key="1">
    <source>
        <dbReference type="EMBL" id="ROL45243.1"/>
    </source>
</evidence>
<protein>
    <submittedName>
        <fullName evidence="1">Uncharacterized protein</fullName>
    </submittedName>
</protein>
<dbReference type="AlphaFoldDB" id="A0A3N0YGF5"/>
<comment type="caution">
    <text evidence="1">The sequence shown here is derived from an EMBL/GenBank/DDBJ whole genome shotgun (WGS) entry which is preliminary data.</text>
</comment>
<proteinExistence type="predicted"/>
<dbReference type="OrthoDB" id="2686689at2759"/>
<name>A0A3N0YGF5_ANAGA</name>